<feature type="chain" id="PRO_5047409158" evidence="2">
    <location>
        <begin position="32"/>
        <end position="408"/>
    </location>
</feature>
<feature type="domain" description="DUF8173" evidence="3">
    <location>
        <begin position="238"/>
        <end position="387"/>
    </location>
</feature>
<feature type="transmembrane region" description="Helical" evidence="1">
    <location>
        <begin position="349"/>
        <end position="379"/>
    </location>
</feature>
<proteinExistence type="predicted"/>
<feature type="transmembrane region" description="Helical" evidence="1">
    <location>
        <begin position="236"/>
        <end position="263"/>
    </location>
</feature>
<reference evidence="4 5" key="1">
    <citation type="submission" date="2021-04" db="EMBL/GenBank/DDBJ databases">
        <authorList>
            <person name="Pira H."/>
            <person name="Risdian C."/>
            <person name="Wink J."/>
        </authorList>
    </citation>
    <scope>NUCLEOTIDE SEQUENCE [LARGE SCALE GENOMIC DNA]</scope>
    <source>
        <strain evidence="4 5">WH131</strain>
    </source>
</reference>
<dbReference type="RefSeq" id="WP_218315922.1">
    <property type="nucleotide sequence ID" value="NZ_JAGSPB010000001.1"/>
</dbReference>
<feature type="signal peptide" evidence="2">
    <location>
        <begin position="1"/>
        <end position="31"/>
    </location>
</feature>
<feature type="transmembrane region" description="Helical" evidence="1">
    <location>
        <begin position="275"/>
        <end position="298"/>
    </location>
</feature>
<evidence type="ECO:0000313" key="5">
    <source>
        <dbReference type="Proteomes" id="UP000699975"/>
    </source>
</evidence>
<evidence type="ECO:0000256" key="1">
    <source>
        <dbReference type="SAM" id="Phobius"/>
    </source>
</evidence>
<dbReference type="Proteomes" id="UP000699975">
    <property type="component" value="Unassembled WGS sequence"/>
</dbReference>
<organism evidence="4 5">
    <name type="scientific">Erythrobacter ani</name>
    <dbReference type="NCBI Taxonomy" id="2827235"/>
    <lineage>
        <taxon>Bacteria</taxon>
        <taxon>Pseudomonadati</taxon>
        <taxon>Pseudomonadota</taxon>
        <taxon>Alphaproteobacteria</taxon>
        <taxon>Sphingomonadales</taxon>
        <taxon>Erythrobacteraceae</taxon>
        <taxon>Erythrobacter/Porphyrobacter group</taxon>
        <taxon>Erythrobacter</taxon>
    </lineage>
</organism>
<evidence type="ECO:0000256" key="2">
    <source>
        <dbReference type="SAM" id="SignalP"/>
    </source>
</evidence>
<protein>
    <submittedName>
        <fullName evidence="4">Polymer-forming cytoskeletal protein</fullName>
    </submittedName>
</protein>
<evidence type="ECO:0000259" key="3">
    <source>
        <dbReference type="Pfam" id="PF26514"/>
    </source>
</evidence>
<gene>
    <name evidence="4" type="ORF">KCG45_04700</name>
</gene>
<dbReference type="EMBL" id="JAGSPB010000001">
    <property type="protein sequence ID" value="MBV7265468.1"/>
    <property type="molecule type" value="Genomic_DNA"/>
</dbReference>
<feature type="transmembrane region" description="Helical" evidence="1">
    <location>
        <begin position="304"/>
        <end position="328"/>
    </location>
</feature>
<accession>A0ABS6SKB2</accession>
<keyword evidence="1" id="KW-0812">Transmembrane</keyword>
<dbReference type="Pfam" id="PF26514">
    <property type="entry name" value="DUF8173"/>
    <property type="match status" value="1"/>
</dbReference>
<evidence type="ECO:0000313" key="4">
    <source>
        <dbReference type="EMBL" id="MBV7265468.1"/>
    </source>
</evidence>
<keyword evidence="5" id="KW-1185">Reference proteome</keyword>
<keyword evidence="1" id="KW-1133">Transmembrane helix</keyword>
<dbReference type="InterPro" id="IPR058486">
    <property type="entry name" value="DUF8173"/>
</dbReference>
<keyword evidence="2" id="KW-0732">Signal</keyword>
<comment type="caution">
    <text evidence="4">The sequence shown here is derived from an EMBL/GenBank/DDBJ whole genome shotgun (WGS) entry which is preliminary data.</text>
</comment>
<keyword evidence="1" id="KW-0472">Membrane</keyword>
<sequence length="408" mass="41818">MSLAPIGSFKRFAIVAMFGASALGAPAVSSAQDVTQAKAQASVQNTEAAEQTDMIFLSGEEVVASDNTTDDLFAAGRMVDVRGARADHLFLAGGDLTISDAQVSDIIAVGGEIRLNTANVADDIIVAGGDIVAAEDFEIGGTAVITGGNVHFEAPVGQDLRIGAAEIFVNSAVAGTARLSGDTIVLGPNARIQGDLFYRGENLTVDPASVIEGSRTQLPALESYTAEEVGAGVGAFFLYFGLSMIVSYFVIVALLVIAVPGLMRKTSAMLQSTPLKALGVGVLYALIVPVLGVVLLWTALGIPLAALLLFASLALTPIAVAVSAHFVGMAARRIVTKKEGPPETTWERIAWPLGGVLLLLAVAMIPLVGLLALLFAMLFGLGAFIRQMAGALSVSSPAPASAPATATA</sequence>
<name>A0ABS6SKB2_9SPHN</name>